<dbReference type="GO" id="GO:0016192">
    <property type="term" value="P:vesicle-mediated transport"/>
    <property type="evidence" value="ECO:0007669"/>
    <property type="project" value="UniProtKB-ARBA"/>
</dbReference>
<proteinExistence type="predicted"/>
<keyword evidence="6" id="KW-1015">Disulfide bond</keyword>
<evidence type="ECO:0000256" key="6">
    <source>
        <dbReference type="ARBA" id="ARBA00023157"/>
    </source>
</evidence>
<evidence type="ECO:0000256" key="8">
    <source>
        <dbReference type="SAM" id="MobiDB-lite"/>
    </source>
</evidence>
<evidence type="ECO:0000256" key="5">
    <source>
        <dbReference type="ARBA" id="ARBA00023136"/>
    </source>
</evidence>
<feature type="compositionally biased region" description="Basic and acidic residues" evidence="8">
    <location>
        <begin position="158"/>
        <end position="169"/>
    </location>
</feature>
<dbReference type="InterPro" id="IPR036055">
    <property type="entry name" value="LDL_receptor-like_sf"/>
</dbReference>
<feature type="compositionally biased region" description="Basic and acidic residues" evidence="8">
    <location>
        <begin position="188"/>
        <end position="198"/>
    </location>
</feature>
<dbReference type="PANTHER" id="PTHR24270">
    <property type="entry name" value="LOW-DENSITY LIPOPROTEIN RECEPTOR-RELATED"/>
    <property type="match status" value="1"/>
</dbReference>
<evidence type="ECO:0000313" key="10">
    <source>
        <dbReference type="WBParaSite" id="nRc.2.0.1.t13546-RA"/>
    </source>
</evidence>
<dbReference type="Gene3D" id="4.10.400.10">
    <property type="entry name" value="Low-density Lipoprotein Receptor"/>
    <property type="match status" value="3"/>
</dbReference>
<dbReference type="WBParaSite" id="nRc.2.0.1.t13546-RA">
    <property type="protein sequence ID" value="nRc.2.0.1.t13546-RA"/>
    <property type="gene ID" value="nRc.2.0.1.g13546"/>
</dbReference>
<dbReference type="InterPro" id="IPR050685">
    <property type="entry name" value="LDLR"/>
</dbReference>
<evidence type="ECO:0000256" key="4">
    <source>
        <dbReference type="ARBA" id="ARBA00022989"/>
    </source>
</evidence>
<keyword evidence="9" id="KW-1185">Reference proteome</keyword>
<evidence type="ECO:0000256" key="2">
    <source>
        <dbReference type="ARBA" id="ARBA00022692"/>
    </source>
</evidence>
<protein>
    <submittedName>
        <fullName evidence="10">Uncharacterized protein</fullName>
    </submittedName>
</protein>
<dbReference type="SMART" id="SM00192">
    <property type="entry name" value="LDLa"/>
    <property type="match status" value="3"/>
</dbReference>
<reference evidence="10" key="1">
    <citation type="submission" date="2022-11" db="UniProtKB">
        <authorList>
            <consortium name="WormBaseParasite"/>
        </authorList>
    </citation>
    <scope>IDENTIFICATION</scope>
</reference>
<comment type="caution">
    <text evidence="7">Lacks conserved residue(s) required for the propagation of feature annotation.</text>
</comment>
<dbReference type="Proteomes" id="UP000887565">
    <property type="component" value="Unplaced"/>
</dbReference>
<dbReference type="Pfam" id="PF00057">
    <property type="entry name" value="Ldl_recept_a"/>
    <property type="match status" value="2"/>
</dbReference>
<feature type="region of interest" description="Disordered" evidence="8">
    <location>
        <begin position="152"/>
        <end position="198"/>
    </location>
</feature>
<keyword evidence="3" id="KW-0677">Repeat</keyword>
<evidence type="ECO:0000256" key="7">
    <source>
        <dbReference type="PROSITE-ProRule" id="PRU00124"/>
    </source>
</evidence>
<evidence type="ECO:0000256" key="3">
    <source>
        <dbReference type="ARBA" id="ARBA00022737"/>
    </source>
</evidence>
<comment type="subcellular location">
    <subcellularLocation>
        <location evidence="1">Membrane</location>
        <topology evidence="1">Single-pass membrane protein</topology>
    </subcellularLocation>
</comment>
<feature type="compositionally biased region" description="Basic residues" evidence="8">
    <location>
        <begin position="170"/>
        <end position="187"/>
    </location>
</feature>
<accession>A0A915IH96</accession>
<organism evidence="9 10">
    <name type="scientific">Romanomermis culicivorax</name>
    <name type="common">Nematode worm</name>
    <dbReference type="NCBI Taxonomy" id="13658"/>
    <lineage>
        <taxon>Eukaryota</taxon>
        <taxon>Metazoa</taxon>
        <taxon>Ecdysozoa</taxon>
        <taxon>Nematoda</taxon>
        <taxon>Enoplea</taxon>
        <taxon>Dorylaimia</taxon>
        <taxon>Mermithida</taxon>
        <taxon>Mermithoidea</taxon>
        <taxon>Mermithidae</taxon>
        <taxon>Romanomermis</taxon>
    </lineage>
</organism>
<dbReference type="CDD" id="cd00112">
    <property type="entry name" value="LDLa"/>
    <property type="match status" value="3"/>
</dbReference>
<keyword evidence="5" id="KW-0472">Membrane</keyword>
<dbReference type="InterPro" id="IPR002172">
    <property type="entry name" value="LDrepeatLR_classA_rpt"/>
</dbReference>
<sequence length="198" mass="23156">MTKKVICMKFMQIRRYLQYKKFHFGDHIRLIRTARHAQFNVSFPVNHRNLKCRDVDEFLCRCSDVCIPRSKWQDGNIDCPDGTDEGCPAHFFVCADHSDCIDPIKYLDGNRDCADGSDEPCSPTSLLCRDGMKCISSTKFQDGVNDCLDGSDEEGEELDNKKEMRESRDKRLKRKNIHKRKYKQHTQKTKEEKTIIRL</sequence>
<evidence type="ECO:0000313" key="9">
    <source>
        <dbReference type="Proteomes" id="UP000887565"/>
    </source>
</evidence>
<name>A0A915IH96_ROMCU</name>
<dbReference type="PROSITE" id="PS50068">
    <property type="entry name" value="LDLRA_2"/>
    <property type="match status" value="3"/>
</dbReference>
<keyword evidence="4" id="KW-1133">Transmembrane helix</keyword>
<dbReference type="PANTHER" id="PTHR24270:SF62">
    <property type="entry name" value="LOW-DENSITY LIPOPROTEIN RECEPTOR-RELATED PROTEIN 2"/>
    <property type="match status" value="1"/>
</dbReference>
<dbReference type="SUPFAM" id="SSF57424">
    <property type="entry name" value="LDL receptor-like module"/>
    <property type="match status" value="3"/>
</dbReference>
<dbReference type="GO" id="GO:0005886">
    <property type="term" value="C:plasma membrane"/>
    <property type="evidence" value="ECO:0007669"/>
    <property type="project" value="TreeGrafter"/>
</dbReference>
<keyword evidence="2" id="KW-0812">Transmembrane</keyword>
<dbReference type="AlphaFoldDB" id="A0A915IH96"/>
<evidence type="ECO:0000256" key="1">
    <source>
        <dbReference type="ARBA" id="ARBA00004167"/>
    </source>
</evidence>
<dbReference type="PRINTS" id="PR00261">
    <property type="entry name" value="LDLRECEPTOR"/>
</dbReference>